<evidence type="ECO:0000313" key="2">
    <source>
        <dbReference type="Proteomes" id="UP000765509"/>
    </source>
</evidence>
<sequence length="92" mass="10320">MNDPPFMSVPSALAFWIYVDWFDAHGKSSRSARIGPIILICLNILPSKGLKPEDVYVSGIIPGTKEPTSLQLDYLLMPLIKEIKELSQGYHF</sequence>
<dbReference type="Pfam" id="PF02992">
    <property type="entry name" value="Transposase_21"/>
    <property type="match status" value="1"/>
</dbReference>
<gene>
    <name evidence="1" type="ORF">O181_097572</name>
</gene>
<dbReference type="Proteomes" id="UP000765509">
    <property type="component" value="Unassembled WGS sequence"/>
</dbReference>
<proteinExistence type="predicted"/>
<dbReference type="OrthoDB" id="1165164at2759"/>
<name>A0A9Q3PEM9_9BASI</name>
<organism evidence="1 2">
    <name type="scientific">Austropuccinia psidii MF-1</name>
    <dbReference type="NCBI Taxonomy" id="1389203"/>
    <lineage>
        <taxon>Eukaryota</taxon>
        <taxon>Fungi</taxon>
        <taxon>Dikarya</taxon>
        <taxon>Basidiomycota</taxon>
        <taxon>Pucciniomycotina</taxon>
        <taxon>Pucciniomycetes</taxon>
        <taxon>Pucciniales</taxon>
        <taxon>Sphaerophragmiaceae</taxon>
        <taxon>Austropuccinia</taxon>
    </lineage>
</organism>
<dbReference type="InterPro" id="IPR004242">
    <property type="entry name" value="Transposase_21"/>
</dbReference>
<dbReference type="AlphaFoldDB" id="A0A9Q3PEM9"/>
<evidence type="ECO:0000313" key="1">
    <source>
        <dbReference type="EMBL" id="MBW0557857.1"/>
    </source>
</evidence>
<comment type="caution">
    <text evidence="1">The sequence shown here is derived from an EMBL/GenBank/DDBJ whole genome shotgun (WGS) entry which is preliminary data.</text>
</comment>
<protein>
    <submittedName>
        <fullName evidence="1">Uncharacterized protein</fullName>
    </submittedName>
</protein>
<reference evidence="1" key="1">
    <citation type="submission" date="2021-03" db="EMBL/GenBank/DDBJ databases">
        <title>Draft genome sequence of rust myrtle Austropuccinia psidii MF-1, a brazilian biotype.</title>
        <authorList>
            <person name="Quecine M.C."/>
            <person name="Pachon D.M.R."/>
            <person name="Bonatelli M.L."/>
            <person name="Correr F.H."/>
            <person name="Franceschini L.M."/>
            <person name="Leite T.F."/>
            <person name="Margarido G.R.A."/>
            <person name="Almeida C.A."/>
            <person name="Ferrarezi J.A."/>
            <person name="Labate C.A."/>
        </authorList>
    </citation>
    <scope>NUCLEOTIDE SEQUENCE</scope>
    <source>
        <strain evidence="1">MF-1</strain>
    </source>
</reference>
<dbReference type="EMBL" id="AVOT02065893">
    <property type="protein sequence ID" value="MBW0557857.1"/>
    <property type="molecule type" value="Genomic_DNA"/>
</dbReference>
<accession>A0A9Q3PEM9</accession>
<keyword evidence="2" id="KW-1185">Reference proteome</keyword>